<name>V6U4Q1_GIAIN</name>
<feature type="compositionally biased region" description="Polar residues" evidence="1">
    <location>
        <begin position="536"/>
        <end position="548"/>
    </location>
</feature>
<dbReference type="VEuPathDB" id="GiardiaDB:DHA2_10291"/>
<dbReference type="OrthoDB" id="10251206at2759"/>
<feature type="region of interest" description="Disordered" evidence="1">
    <location>
        <begin position="432"/>
        <end position="455"/>
    </location>
</feature>
<comment type="caution">
    <text evidence="2">The sequence shown here is derived from an EMBL/GenBank/DDBJ whole genome shotgun (WGS) entry which is preliminary data.</text>
</comment>
<dbReference type="EMBL" id="AHHH01000003">
    <property type="protein sequence ID" value="ESU45622.1"/>
    <property type="molecule type" value="Genomic_DNA"/>
</dbReference>
<protein>
    <submittedName>
        <fullName evidence="2">Uncharacterized protein</fullName>
    </submittedName>
</protein>
<dbReference type="VEuPathDB" id="GiardiaDB:QR46_0189"/>
<feature type="compositionally biased region" description="Polar residues" evidence="1">
    <location>
        <begin position="432"/>
        <end position="450"/>
    </location>
</feature>
<organism evidence="2 3">
    <name type="scientific">Giardia intestinalis</name>
    <name type="common">Giardia lamblia</name>
    <dbReference type="NCBI Taxonomy" id="5741"/>
    <lineage>
        <taxon>Eukaryota</taxon>
        <taxon>Metamonada</taxon>
        <taxon>Diplomonadida</taxon>
        <taxon>Hexamitidae</taxon>
        <taxon>Giardiinae</taxon>
        <taxon>Giardia</taxon>
    </lineage>
</organism>
<proteinExistence type="predicted"/>
<evidence type="ECO:0000313" key="2">
    <source>
        <dbReference type="EMBL" id="ESU45622.1"/>
    </source>
</evidence>
<feature type="region of interest" description="Disordered" evidence="1">
    <location>
        <begin position="534"/>
        <end position="556"/>
    </location>
</feature>
<evidence type="ECO:0000313" key="3">
    <source>
        <dbReference type="Proteomes" id="UP000018040"/>
    </source>
</evidence>
<gene>
    <name evidence="2" type="ORF">GSB_10291</name>
</gene>
<dbReference type="AlphaFoldDB" id="V6U4Q1"/>
<dbReference type="VEuPathDB" id="GiardiaDB:GL50803_0010291"/>
<reference evidence="3" key="1">
    <citation type="submission" date="2012-02" db="EMBL/GenBank/DDBJ databases">
        <title>Genome sequencing of Giardia lamblia Genotypes A2 and B isolates (DH and GS) and comparative analysis with the genomes of Genotypes A1 and E (WB and Pig).</title>
        <authorList>
            <person name="Adam R."/>
            <person name="Dahlstrom E."/>
            <person name="Martens C."/>
            <person name="Bruno D."/>
            <person name="Barbian K."/>
            <person name="Porcella S.F."/>
            <person name="Nash T."/>
        </authorList>
    </citation>
    <scope>NUCLEOTIDE SEQUENCE</scope>
    <source>
        <strain evidence="3">GS</strain>
    </source>
</reference>
<sequence length="1163" mass="131565">MLTLIDSTFFKERFRFLFSKIVGTMEPQKADTKSVKLDRVRLVEAVVAYRRWFVDARGKPNPSFSKAQTNFDILYEQISAIIAKTEAKNINYGETVENFLVLLSSNLFTYANKFFFTEGGGNNFFASTEHTEIAKQIWWIIKETHIYLIDGALHPILGAGEESIQVGSTTITSTITVSDHRAVRIPNGANSKYYEEIQAINVFIDVFARNASTLHLSKSDMMQLCRTAFSICIDTPALSLELPSSISSMLIDLSCGEIEAIELLNAIYDRFKEYDIEISRVFTMLILFVKNQINLCFFDEEYDARVCALSDDPEPSYKRGFLKMLKRIHPLVINLRSAYPPKYIDSEIIDIILRTFMVHLVSISITDSTLYVYLNTLAHSIKYCRNSYSSAANQILVYLIVGCEKSTPVSPVSTRPSLAEVTSRMNHLASSLRKNTMRSTPGSITQSVDTSLKPPDSLKVENSLVVQEKLPLSSKNVAASTPVEWTTKAGMQATRSPLMVTDSPSVVLEDSLKVMEMPSPQTYHGQDKLVSPVTRLPTSPSHQISPSRTIPKPPSRKYNVNITNDSYNYTPVWKYSGFILHQMEAITNRDQPLDNFIYAISKVDGTLVPILNFMAETEHYHYQMYLPNLLKYIMSLDHTYFSCSGHLSNAYKLVSACLHILQSLLDIGFAMTIAELEQSVKTMISPVNNISCSVLQGYSSPLPMLRRNNRCYMKTISDVKELTANTSADTAKMDIYVEIGRKSISNTIKRSHLSVMFPPDMSTHVAGLFSPDKTLKSNSSTTLPGLCTGYNSPAINSPVPQHARERNPMLFAQEQSHSFFLDGTGTFKKDDLPTSVLNSKEYHFQFVYMHSPLLYFALEAYSHLVRISNYILSFSTDSLEETLISRDTRNRKASEILLWIPLQYIEDVDPWLKYGAKIPLSLSLFRFRSFVINFRTKQTNIDQALDKKKRPKKRKMDLLSRALPGNRFTQSAIEFSLNNSAIEQMQNSNISIGEMISGLGDEDFLEKIPFFGGKASSQSDVLDSLLSMVRIGTSVLENLVLLDSTYADFRYNMSMGDLTLENWPFPIGKINCHFTLRSDGQTLEVDHPIYINASHTWDYLYGLTRTIVLRMDRDIVFKRTLNFGNFVLLSQTKGDEVAVQEALDQITERHSRVLCYLLGRKAQ</sequence>
<dbReference type="VEuPathDB" id="GiardiaDB:QR46_0188"/>
<accession>V6U4Q1</accession>
<evidence type="ECO:0000256" key="1">
    <source>
        <dbReference type="SAM" id="MobiDB-lite"/>
    </source>
</evidence>
<reference evidence="2 3" key="2">
    <citation type="journal article" date="2013" name="Genome Biol. Evol.">
        <title>Genome sequencing of Giardia lamblia genotypes A2 and B isolates (DH and GS) and comparative analysis with the genomes of genotypes A1 and E (WB and Pig).</title>
        <authorList>
            <person name="Adam R.D."/>
            <person name="Dahlstrom E.W."/>
            <person name="Martens C.A."/>
            <person name="Bruno D.P."/>
            <person name="Barbian K.D."/>
            <person name="Ricklefs S.M."/>
            <person name="Hernandez M.M."/>
            <person name="Narla N.P."/>
            <person name="Patel R.B."/>
            <person name="Porcella S.F."/>
            <person name="Nash T.E."/>
        </authorList>
    </citation>
    <scope>NUCLEOTIDE SEQUENCE [LARGE SCALE GENOMIC DNA]</scope>
    <source>
        <strain evidence="2 3">GS</strain>
    </source>
</reference>
<dbReference type="VEuPathDB" id="GiardiaDB:GL50581_3232"/>
<dbReference type="Proteomes" id="UP000018040">
    <property type="component" value="Unassembled WGS sequence"/>
</dbReference>